<dbReference type="AlphaFoldDB" id="A0A8D8C4V2"/>
<name>A0A8D8C4V2_CULPI</name>
<reference evidence="1" key="1">
    <citation type="submission" date="2021-05" db="EMBL/GenBank/DDBJ databases">
        <authorList>
            <person name="Alioto T."/>
            <person name="Alioto T."/>
            <person name="Gomez Garrido J."/>
        </authorList>
    </citation>
    <scope>NUCLEOTIDE SEQUENCE</scope>
</reference>
<accession>A0A8D8C4V2</accession>
<organism evidence="1">
    <name type="scientific">Culex pipiens</name>
    <name type="common">House mosquito</name>
    <dbReference type="NCBI Taxonomy" id="7175"/>
    <lineage>
        <taxon>Eukaryota</taxon>
        <taxon>Metazoa</taxon>
        <taxon>Ecdysozoa</taxon>
        <taxon>Arthropoda</taxon>
        <taxon>Hexapoda</taxon>
        <taxon>Insecta</taxon>
        <taxon>Pterygota</taxon>
        <taxon>Neoptera</taxon>
        <taxon>Endopterygota</taxon>
        <taxon>Diptera</taxon>
        <taxon>Nematocera</taxon>
        <taxon>Culicoidea</taxon>
        <taxon>Culicidae</taxon>
        <taxon>Culicinae</taxon>
        <taxon>Culicini</taxon>
        <taxon>Culex</taxon>
        <taxon>Culex</taxon>
    </lineage>
</organism>
<dbReference type="EMBL" id="HBUE01099905">
    <property type="protein sequence ID" value="CAG6484714.1"/>
    <property type="molecule type" value="Transcribed_RNA"/>
</dbReference>
<protein>
    <submittedName>
        <fullName evidence="1">(northern house mosquito) hypothetical protein</fullName>
    </submittedName>
</protein>
<dbReference type="EMBL" id="HBUE01354083">
    <property type="protein sequence ID" value="CAG6604835.1"/>
    <property type="molecule type" value="Transcribed_RNA"/>
</dbReference>
<dbReference type="EMBL" id="HBUE01246925">
    <property type="protein sequence ID" value="CAG6552512.1"/>
    <property type="molecule type" value="Transcribed_RNA"/>
</dbReference>
<dbReference type="EMBL" id="HBUE01099906">
    <property type="protein sequence ID" value="CAG6484717.1"/>
    <property type="molecule type" value="Transcribed_RNA"/>
</dbReference>
<evidence type="ECO:0000313" key="1">
    <source>
        <dbReference type="EMBL" id="CAG6484717.1"/>
    </source>
</evidence>
<sequence>MSLVVSASGCPFNAPFPPSLRSLLEIQIFLFAGSSSGSSFRRSCPSEKASLFGANLIFPPDRESSPSTIARCVFCSKRIASRRSSLFSAIPLPLARARDFAGVFAPMYLPMMSHAW</sequence>
<proteinExistence type="predicted"/>